<evidence type="ECO:0008006" key="4">
    <source>
        <dbReference type="Google" id="ProtNLM"/>
    </source>
</evidence>
<sequence length="68" mass="7565">MTGDRHDAAGSARRIRREKMTAWWGRNALWVAIGGVLLMFAVFYLIALTTDPGDGRPCPPDKVCGYVR</sequence>
<dbReference type="EMBL" id="BNDV01000017">
    <property type="protein sequence ID" value="GHI17837.1"/>
    <property type="molecule type" value="Genomic_DNA"/>
</dbReference>
<keyword evidence="1" id="KW-0812">Transmembrane</keyword>
<organism evidence="2 3">
    <name type="scientific">Streptomyces virginiae</name>
    <name type="common">Streptomyces cinnamonensis</name>
    <dbReference type="NCBI Taxonomy" id="1961"/>
    <lineage>
        <taxon>Bacteria</taxon>
        <taxon>Bacillati</taxon>
        <taxon>Actinomycetota</taxon>
        <taxon>Actinomycetes</taxon>
        <taxon>Kitasatosporales</taxon>
        <taxon>Streptomycetaceae</taxon>
        <taxon>Streptomyces</taxon>
    </lineage>
</organism>
<evidence type="ECO:0000313" key="2">
    <source>
        <dbReference type="EMBL" id="GHI17837.1"/>
    </source>
</evidence>
<protein>
    <recommendedName>
        <fullName evidence="4">Integral membrane protein</fullName>
    </recommendedName>
</protein>
<reference evidence="3" key="1">
    <citation type="submission" date="2020-09" db="EMBL/GenBank/DDBJ databases">
        <title>Whole genome shotgun sequence of Streptomyces cinnamonensis NBRC 15873.</title>
        <authorList>
            <person name="Komaki H."/>
            <person name="Tamura T."/>
        </authorList>
    </citation>
    <scope>NUCLEOTIDE SEQUENCE [LARGE SCALE GENOMIC DNA]</scope>
    <source>
        <strain evidence="3">NBRC 15873</strain>
    </source>
</reference>
<feature type="transmembrane region" description="Helical" evidence="1">
    <location>
        <begin position="23"/>
        <end position="47"/>
    </location>
</feature>
<keyword evidence="1" id="KW-0472">Membrane</keyword>
<accession>A0ABQ3NYN7</accession>
<name>A0ABQ3NYN7_STRVG</name>
<comment type="caution">
    <text evidence="2">The sequence shown here is derived from an EMBL/GenBank/DDBJ whole genome shotgun (WGS) entry which is preliminary data.</text>
</comment>
<proteinExistence type="predicted"/>
<dbReference type="Proteomes" id="UP000660554">
    <property type="component" value="Unassembled WGS sequence"/>
</dbReference>
<gene>
    <name evidence="2" type="ORF">Scinn_73000</name>
</gene>
<keyword evidence="3" id="KW-1185">Reference proteome</keyword>
<keyword evidence="1" id="KW-1133">Transmembrane helix</keyword>
<evidence type="ECO:0000313" key="3">
    <source>
        <dbReference type="Proteomes" id="UP000660554"/>
    </source>
</evidence>
<evidence type="ECO:0000256" key="1">
    <source>
        <dbReference type="SAM" id="Phobius"/>
    </source>
</evidence>